<keyword evidence="3" id="KW-1185">Reference proteome</keyword>
<protein>
    <submittedName>
        <fullName evidence="2">DsbA family protein</fullName>
    </submittedName>
</protein>
<dbReference type="Pfam" id="PF01323">
    <property type="entry name" value="DSBA"/>
    <property type="match status" value="1"/>
</dbReference>
<accession>A0ABZ2L121</accession>
<dbReference type="InterPro" id="IPR001853">
    <property type="entry name" value="DSBA-like_thioredoxin_dom"/>
</dbReference>
<dbReference type="Gene3D" id="3.40.30.10">
    <property type="entry name" value="Glutaredoxin"/>
    <property type="match status" value="1"/>
</dbReference>
<dbReference type="RefSeq" id="WP_394834287.1">
    <property type="nucleotide sequence ID" value="NZ_CP089929.1"/>
</dbReference>
<evidence type="ECO:0000313" key="3">
    <source>
        <dbReference type="Proteomes" id="UP001374803"/>
    </source>
</evidence>
<dbReference type="SUPFAM" id="SSF52833">
    <property type="entry name" value="Thioredoxin-like"/>
    <property type="match status" value="1"/>
</dbReference>
<gene>
    <name evidence="2" type="ORF">LVJ94_48090</name>
</gene>
<dbReference type="CDD" id="cd03025">
    <property type="entry name" value="DsbA_FrnE_like"/>
    <property type="match status" value="1"/>
</dbReference>
<proteinExistence type="predicted"/>
<dbReference type="Proteomes" id="UP001374803">
    <property type="component" value="Chromosome"/>
</dbReference>
<organism evidence="2 3">
    <name type="scientific">Pendulispora rubella</name>
    <dbReference type="NCBI Taxonomy" id="2741070"/>
    <lineage>
        <taxon>Bacteria</taxon>
        <taxon>Pseudomonadati</taxon>
        <taxon>Myxococcota</taxon>
        <taxon>Myxococcia</taxon>
        <taxon>Myxococcales</taxon>
        <taxon>Sorangiineae</taxon>
        <taxon>Pendulisporaceae</taxon>
        <taxon>Pendulispora</taxon>
    </lineage>
</organism>
<evidence type="ECO:0000259" key="1">
    <source>
        <dbReference type="Pfam" id="PF01323"/>
    </source>
</evidence>
<reference evidence="2" key="1">
    <citation type="submission" date="2021-12" db="EMBL/GenBank/DDBJ databases">
        <title>Discovery of the Pendulisporaceae a myxobacterial family with distinct sporulation behavior and unique specialized metabolism.</title>
        <authorList>
            <person name="Garcia R."/>
            <person name="Popoff A."/>
            <person name="Bader C.D."/>
            <person name="Loehr J."/>
            <person name="Walesch S."/>
            <person name="Walt C."/>
            <person name="Boldt J."/>
            <person name="Bunk B."/>
            <person name="Haeckl F.J.F.P.J."/>
            <person name="Gunesch A.P."/>
            <person name="Birkelbach J."/>
            <person name="Nuebel U."/>
            <person name="Pietschmann T."/>
            <person name="Bach T."/>
            <person name="Mueller R."/>
        </authorList>
    </citation>
    <scope>NUCLEOTIDE SEQUENCE</scope>
    <source>
        <strain evidence="2">MSr11367</strain>
    </source>
</reference>
<name>A0ABZ2L121_9BACT</name>
<dbReference type="EMBL" id="CP089983">
    <property type="protein sequence ID" value="WXB04643.1"/>
    <property type="molecule type" value="Genomic_DNA"/>
</dbReference>
<evidence type="ECO:0000313" key="2">
    <source>
        <dbReference type="EMBL" id="WXB04643.1"/>
    </source>
</evidence>
<feature type="domain" description="DSBA-like thioredoxin" evidence="1">
    <location>
        <begin position="14"/>
        <end position="193"/>
    </location>
</feature>
<dbReference type="InterPro" id="IPR036249">
    <property type="entry name" value="Thioredoxin-like_sf"/>
</dbReference>
<sequence>MKNGTRPPLRLTLIYDPLCGWCYGATPSLRRLAQEAGVTMDLAPSGLFAGSGVRPMDDHFAEHAWANDQRIAALTEQVFSVRYRERVLADRSSSLDSGPAVMALTAVRQTAPEGELAALEAIQSARYVGGRDVTNYDVLAEILHEVGLGVAAAGVAMRAPDLLDAAIARMVEGRKLLRAVAAHGVPTLILRERAELRVISSSLLYGRVEDLLHHVRSATNRSN</sequence>